<dbReference type="InterPro" id="IPR000943">
    <property type="entry name" value="RNA_pol_sigma70"/>
</dbReference>
<name>A0A3T0D2Y8_9FIRM</name>
<dbReference type="RefSeq" id="WP_127351192.1">
    <property type="nucleotide sequence ID" value="NZ_CP034791.1"/>
</dbReference>
<sequence length="257" mass="30093">MVDEKKTINLDDAEIDRLFEEYRKTKDINLRNELVNRHLYIAEIVAKKFVNRGIEYDDLYQVACMALINAVERFEPNKGYKFTSFATPTIMGEIKRYFRDRASLIRLPRRIYETSAKIKLATEILSTKLKRPPKIEEIAQHIGITPEEVLEVMEASNNYLPQSLDQTMYEDEEMTLGDVLGKSDENLVQIENTEAVKKAIDKLSPLEREFVQKRFFEEKTQREIAEEMKVSQMYISRLEKKVLKKLKDFIDGTKAPI</sequence>
<dbReference type="InterPro" id="IPR014322">
    <property type="entry name" value="RNA_pol_sigma-B/F/G"/>
</dbReference>
<keyword evidence="4" id="KW-0804">Transcription</keyword>
<evidence type="ECO:0000313" key="6">
    <source>
        <dbReference type="EMBL" id="AZT89575.1"/>
    </source>
</evidence>
<feature type="domain" description="RNA polymerase sigma-70" evidence="5">
    <location>
        <begin position="220"/>
        <end position="246"/>
    </location>
</feature>
<dbReference type="PROSITE" id="PS00716">
    <property type="entry name" value="SIGMA70_2"/>
    <property type="match status" value="1"/>
</dbReference>
<dbReference type="SUPFAM" id="SSF88659">
    <property type="entry name" value="Sigma3 and sigma4 domains of RNA polymerase sigma factors"/>
    <property type="match status" value="2"/>
</dbReference>
<dbReference type="KEGG" id="ccha:ELD05_02180"/>
<dbReference type="EMBL" id="CP034791">
    <property type="protein sequence ID" value="AZT89575.1"/>
    <property type="molecule type" value="Genomic_DNA"/>
</dbReference>
<dbReference type="PIRSF" id="PIRSF000770">
    <property type="entry name" value="RNA_pol_sigma-SigE/K"/>
    <property type="match status" value="1"/>
</dbReference>
<dbReference type="Pfam" id="PF04539">
    <property type="entry name" value="Sigma70_r3"/>
    <property type="match status" value="1"/>
</dbReference>
<dbReference type="Gene3D" id="1.20.140.160">
    <property type="match status" value="1"/>
</dbReference>
<reference evidence="6 7" key="1">
    <citation type="submission" date="2018-12" db="EMBL/GenBank/DDBJ databases">
        <title>Genome sequence from the cellulolytic species, Caldicellulosiruptor changbaiensis.</title>
        <authorList>
            <person name="Blumer-Schuette S.E."/>
            <person name="Mendoza C."/>
        </authorList>
    </citation>
    <scope>NUCLEOTIDE SEQUENCE [LARGE SCALE GENOMIC DNA]</scope>
    <source>
        <strain evidence="6 7">CBS-Z</strain>
    </source>
</reference>
<dbReference type="GO" id="GO:0003677">
    <property type="term" value="F:DNA binding"/>
    <property type="evidence" value="ECO:0007669"/>
    <property type="project" value="UniProtKB-KW"/>
</dbReference>
<dbReference type="PRINTS" id="PR00046">
    <property type="entry name" value="SIGMA70FCT"/>
</dbReference>
<dbReference type="InterPro" id="IPR013325">
    <property type="entry name" value="RNA_pol_sigma_r2"/>
</dbReference>
<dbReference type="Proteomes" id="UP000282930">
    <property type="component" value="Chromosome"/>
</dbReference>
<dbReference type="InterPro" id="IPR007624">
    <property type="entry name" value="RNA_pol_sigma70_r3"/>
</dbReference>
<dbReference type="Pfam" id="PF04545">
    <property type="entry name" value="Sigma70_r4"/>
    <property type="match status" value="1"/>
</dbReference>
<keyword evidence="1" id="KW-0805">Transcription regulation</keyword>
<dbReference type="SUPFAM" id="SSF88946">
    <property type="entry name" value="Sigma2 domain of RNA polymerase sigma factors"/>
    <property type="match status" value="1"/>
</dbReference>
<dbReference type="GO" id="GO:0006352">
    <property type="term" value="P:DNA-templated transcription initiation"/>
    <property type="evidence" value="ECO:0007669"/>
    <property type="project" value="InterPro"/>
</dbReference>
<dbReference type="InterPro" id="IPR014284">
    <property type="entry name" value="RNA_pol_sigma-70_dom"/>
</dbReference>
<dbReference type="CDD" id="cd06171">
    <property type="entry name" value="Sigma70_r4"/>
    <property type="match status" value="1"/>
</dbReference>
<keyword evidence="2" id="KW-0731">Sigma factor</keyword>
<proteinExistence type="predicted"/>
<evidence type="ECO:0000313" key="7">
    <source>
        <dbReference type="Proteomes" id="UP000282930"/>
    </source>
</evidence>
<evidence type="ECO:0000256" key="4">
    <source>
        <dbReference type="ARBA" id="ARBA00023163"/>
    </source>
</evidence>
<keyword evidence="3" id="KW-0238">DNA-binding</keyword>
<accession>A0A3T0D2Y8</accession>
<organism evidence="6 7">
    <name type="scientific">Caldicellulosiruptor changbaiensis</name>
    <dbReference type="NCBI Taxonomy" id="1222016"/>
    <lineage>
        <taxon>Bacteria</taxon>
        <taxon>Bacillati</taxon>
        <taxon>Bacillota</taxon>
        <taxon>Bacillota incertae sedis</taxon>
        <taxon>Caldicellulosiruptorales</taxon>
        <taxon>Caldicellulosiruptoraceae</taxon>
        <taxon>Caldicellulosiruptor</taxon>
    </lineage>
</organism>
<dbReference type="NCBIfam" id="TIGR02937">
    <property type="entry name" value="sigma70-ECF"/>
    <property type="match status" value="1"/>
</dbReference>
<dbReference type="NCBIfam" id="TIGR02980">
    <property type="entry name" value="SigBFG"/>
    <property type="match status" value="1"/>
</dbReference>
<dbReference type="InterPro" id="IPR007627">
    <property type="entry name" value="RNA_pol_sigma70_r2"/>
</dbReference>
<evidence type="ECO:0000256" key="2">
    <source>
        <dbReference type="ARBA" id="ARBA00023082"/>
    </source>
</evidence>
<dbReference type="Gene3D" id="1.20.120.1810">
    <property type="match status" value="1"/>
</dbReference>
<dbReference type="Pfam" id="PF04542">
    <property type="entry name" value="Sigma70_r2"/>
    <property type="match status" value="1"/>
</dbReference>
<gene>
    <name evidence="6" type="ORF">ELD05_02180</name>
</gene>
<dbReference type="PANTHER" id="PTHR30385:SF4">
    <property type="entry name" value="RNA POLYMERASE SIGMA-E FACTOR"/>
    <property type="match status" value="1"/>
</dbReference>
<protein>
    <submittedName>
        <fullName evidence="6">SigB/SigF/SigG family RNA polymerase sigma factor</fullName>
    </submittedName>
</protein>
<dbReference type="GO" id="GO:0016987">
    <property type="term" value="F:sigma factor activity"/>
    <property type="evidence" value="ECO:0007669"/>
    <property type="project" value="UniProtKB-KW"/>
</dbReference>
<dbReference type="PANTHER" id="PTHR30385">
    <property type="entry name" value="SIGMA FACTOR F FLAGELLAR"/>
    <property type="match status" value="1"/>
</dbReference>
<evidence type="ECO:0000256" key="1">
    <source>
        <dbReference type="ARBA" id="ARBA00023015"/>
    </source>
</evidence>
<dbReference type="InterPro" id="IPR007630">
    <property type="entry name" value="RNA_pol_sigma70_r4"/>
</dbReference>
<dbReference type="AlphaFoldDB" id="A0A3T0D2Y8"/>
<evidence type="ECO:0000256" key="3">
    <source>
        <dbReference type="ARBA" id="ARBA00023125"/>
    </source>
</evidence>
<keyword evidence="7" id="KW-1185">Reference proteome</keyword>
<dbReference type="InterPro" id="IPR013324">
    <property type="entry name" value="RNA_pol_sigma_r3/r4-like"/>
</dbReference>
<evidence type="ECO:0000259" key="5">
    <source>
        <dbReference type="PROSITE" id="PS00716"/>
    </source>
</evidence>